<sequence length="267" mass="28946">MKNQPLNKQKVPGTGANIGLVTNNCVKTFLDASSKSAEVMTIRLGQASHGVQVTVTAAEVSNEYAKKLANSEHFDAMLQEAEDRRKVGVACEKARRFFVEHILTHNPFPPKNKLEKPQAKKRQRRKPSDVATSSSVSTESSNSQPSTLRSPKSSLTSVHASDSFIIPPTKPKKTKSRTSRIRASDTRLSLTSSSTTTSRGSVRSKVSSSTSSSRSSCTSSRRLEPKDSRIFNSSTSSTDTPSTSPPSASPAVSPTLLSIHQNLLFRR</sequence>
<comment type="caution">
    <text evidence="2">The sequence shown here is derived from an EMBL/GenBank/DDBJ whole genome shotgun (WGS) entry which is preliminary data.</text>
</comment>
<accession>A0A8S1H697</accession>
<feature type="compositionally biased region" description="Polar residues" evidence="1">
    <location>
        <begin position="148"/>
        <end position="160"/>
    </location>
</feature>
<feature type="compositionally biased region" description="Low complexity" evidence="1">
    <location>
        <begin position="233"/>
        <end position="242"/>
    </location>
</feature>
<evidence type="ECO:0000256" key="1">
    <source>
        <dbReference type="SAM" id="MobiDB-lite"/>
    </source>
</evidence>
<dbReference type="OrthoDB" id="5840804at2759"/>
<gene>
    <name evidence="2" type="ORF">CAUJ_LOCUS6177</name>
</gene>
<feature type="region of interest" description="Disordered" evidence="1">
    <location>
        <begin position="105"/>
        <end position="255"/>
    </location>
</feature>
<proteinExistence type="predicted"/>
<organism evidence="2 3">
    <name type="scientific">Caenorhabditis auriculariae</name>
    <dbReference type="NCBI Taxonomy" id="2777116"/>
    <lineage>
        <taxon>Eukaryota</taxon>
        <taxon>Metazoa</taxon>
        <taxon>Ecdysozoa</taxon>
        <taxon>Nematoda</taxon>
        <taxon>Chromadorea</taxon>
        <taxon>Rhabditida</taxon>
        <taxon>Rhabditina</taxon>
        <taxon>Rhabditomorpha</taxon>
        <taxon>Rhabditoidea</taxon>
        <taxon>Rhabditidae</taxon>
        <taxon>Peloderinae</taxon>
        <taxon>Caenorhabditis</taxon>
    </lineage>
</organism>
<reference evidence="2" key="1">
    <citation type="submission" date="2020-10" db="EMBL/GenBank/DDBJ databases">
        <authorList>
            <person name="Kikuchi T."/>
        </authorList>
    </citation>
    <scope>NUCLEOTIDE SEQUENCE</scope>
    <source>
        <strain evidence="2">NKZ352</strain>
    </source>
</reference>
<feature type="compositionally biased region" description="Low complexity" evidence="1">
    <location>
        <begin position="186"/>
        <end position="220"/>
    </location>
</feature>
<evidence type="ECO:0000313" key="3">
    <source>
        <dbReference type="Proteomes" id="UP000835052"/>
    </source>
</evidence>
<dbReference type="EMBL" id="CAJGYM010000014">
    <property type="protein sequence ID" value="CAD6190258.1"/>
    <property type="molecule type" value="Genomic_DNA"/>
</dbReference>
<dbReference type="AlphaFoldDB" id="A0A8S1H697"/>
<name>A0A8S1H697_9PELO</name>
<evidence type="ECO:0000313" key="2">
    <source>
        <dbReference type="EMBL" id="CAD6190258.1"/>
    </source>
</evidence>
<keyword evidence="3" id="KW-1185">Reference proteome</keyword>
<protein>
    <submittedName>
        <fullName evidence="2">Uncharacterized protein</fullName>
    </submittedName>
</protein>
<dbReference type="Proteomes" id="UP000835052">
    <property type="component" value="Unassembled WGS sequence"/>
</dbReference>
<feature type="compositionally biased region" description="Basic residues" evidence="1">
    <location>
        <begin position="170"/>
        <end position="180"/>
    </location>
</feature>
<feature type="compositionally biased region" description="Low complexity" evidence="1">
    <location>
        <begin position="132"/>
        <end position="147"/>
    </location>
</feature>